<dbReference type="AlphaFoldDB" id="A0A365PI29"/>
<dbReference type="RefSeq" id="WP_112986763.1">
    <property type="nucleotide sequence ID" value="NZ_CP131470.1"/>
</dbReference>
<sequence length="211" mass="24201">MKTFRDLYIQLNGVNTETFTQKLESQTNSIWVRRKDKEEIASGEEHFMCFEAVKNDTIMPVALFLFPYSDAETWWVSNIVPTEQNELTHDQYNDALISFNEQIIQPAIIDTPITAQLTSDVITVASVAGIEVENALKRFSKLANKSTGTSHPSDQKRWFEFLTMAHHAHAKLDVNLIIHTLRELGWSGERAYELGLQFEFAESLLSYVQEQ</sequence>
<reference evidence="1 2" key="1">
    <citation type="submission" date="2018-04" db="EMBL/GenBank/DDBJ databases">
        <title>Acinetobacter junii Genome sequencing and assembly.</title>
        <authorList>
            <person name="Su J."/>
            <person name="Rensing C."/>
            <person name="Mazhar H.S."/>
        </authorList>
    </citation>
    <scope>NUCLEOTIDE SEQUENCE [LARGE SCALE GENOMIC DNA]</scope>
    <source>
        <strain evidence="1 2">SC22</strain>
    </source>
</reference>
<evidence type="ECO:0000313" key="1">
    <source>
        <dbReference type="EMBL" id="RBA46558.1"/>
    </source>
</evidence>
<name>A0A365PI29_ACIJU</name>
<comment type="caution">
    <text evidence="1">The sequence shown here is derived from an EMBL/GenBank/DDBJ whole genome shotgun (WGS) entry which is preliminary data.</text>
</comment>
<dbReference type="InterPro" id="IPR037210">
    <property type="entry name" value="YoaC-like_sf"/>
</dbReference>
<accession>A0A365PI29</accession>
<organism evidence="1 2">
    <name type="scientific">Acinetobacter junii</name>
    <dbReference type="NCBI Taxonomy" id="40215"/>
    <lineage>
        <taxon>Bacteria</taxon>
        <taxon>Pseudomonadati</taxon>
        <taxon>Pseudomonadota</taxon>
        <taxon>Gammaproteobacteria</taxon>
        <taxon>Moraxellales</taxon>
        <taxon>Moraxellaceae</taxon>
        <taxon>Acinetobacter</taxon>
    </lineage>
</organism>
<evidence type="ECO:0000313" key="2">
    <source>
        <dbReference type="Proteomes" id="UP000253688"/>
    </source>
</evidence>
<dbReference type="Gene3D" id="1.20.1290.30">
    <property type="match status" value="1"/>
</dbReference>
<gene>
    <name evidence="1" type="ORF">DC346_10095</name>
</gene>
<protein>
    <submittedName>
        <fullName evidence="1">Uncharacterized protein</fullName>
    </submittedName>
</protein>
<dbReference type="Proteomes" id="UP000253688">
    <property type="component" value="Unassembled WGS sequence"/>
</dbReference>
<proteinExistence type="predicted"/>
<dbReference type="EMBL" id="QEWH01000055">
    <property type="protein sequence ID" value="RBA46558.1"/>
    <property type="molecule type" value="Genomic_DNA"/>
</dbReference>